<dbReference type="STRING" id="3469.A0A4Y7IPS0"/>
<dbReference type="InterPro" id="IPR001245">
    <property type="entry name" value="Ser-Thr/Tyr_kinase_cat_dom"/>
</dbReference>
<evidence type="ECO:0000313" key="5">
    <source>
        <dbReference type="EMBL" id="RZC50884.1"/>
    </source>
</evidence>
<evidence type="ECO:0000256" key="3">
    <source>
        <dbReference type="SAM" id="Phobius"/>
    </source>
</evidence>
<keyword evidence="3" id="KW-0812">Transmembrane</keyword>
<feature type="transmembrane region" description="Helical" evidence="3">
    <location>
        <begin position="6"/>
        <end position="32"/>
    </location>
</feature>
<keyword evidence="3" id="KW-1133">Transmembrane helix</keyword>
<accession>A0A4Y7IPS0</accession>
<dbReference type="EMBL" id="CM010716">
    <property type="protein sequence ID" value="RZC50884.1"/>
    <property type="molecule type" value="Genomic_DNA"/>
</dbReference>
<dbReference type="OMA" id="HEGMAPN"/>
<dbReference type="GO" id="GO:0005524">
    <property type="term" value="F:ATP binding"/>
    <property type="evidence" value="ECO:0007669"/>
    <property type="project" value="UniProtKB-KW"/>
</dbReference>
<evidence type="ECO:0000256" key="2">
    <source>
        <dbReference type="ARBA" id="ARBA00022840"/>
    </source>
</evidence>
<organism evidence="5 6">
    <name type="scientific">Papaver somniferum</name>
    <name type="common">Opium poppy</name>
    <dbReference type="NCBI Taxonomy" id="3469"/>
    <lineage>
        <taxon>Eukaryota</taxon>
        <taxon>Viridiplantae</taxon>
        <taxon>Streptophyta</taxon>
        <taxon>Embryophyta</taxon>
        <taxon>Tracheophyta</taxon>
        <taxon>Spermatophyta</taxon>
        <taxon>Magnoliopsida</taxon>
        <taxon>Ranunculales</taxon>
        <taxon>Papaveraceae</taxon>
        <taxon>Papaveroideae</taxon>
        <taxon>Papaver</taxon>
    </lineage>
</organism>
<evidence type="ECO:0000313" key="6">
    <source>
        <dbReference type="Proteomes" id="UP000316621"/>
    </source>
</evidence>
<sequence>MGGGSVGYDIVMVFLSIILFTLSIILLIILVCRKKSVESEDNLPVKIYGRAYPFVEVDTATDGFNQRRIIGSGRLGIVYAATVSTSSVAGEEHHTIAVKRIHSRLVLNNAGFGFSSIVKSLSVACHPNVVPIIGFSEAPGERIILTEFVHMKSLDFHLQQNANDASFLDWTRRVRIAAGTARGIEYLHESMSPSIIHGCVKPSNILIDMNLTAKVCDYGLSFLAPQEMRNLIGYVDKECLVEKKGVSKENDVYGFGVVLLELLSGRSAEDGLLVDWAIPLIRDLRIIEVLDPRISVPYSDLKPVTRLAKLASACVSNTRKNRPSVVQVVTILNNLEMQLSLDLNIQ</sequence>
<keyword evidence="6" id="KW-1185">Reference proteome</keyword>
<proteinExistence type="predicted"/>
<dbReference type="GO" id="GO:0004672">
    <property type="term" value="F:protein kinase activity"/>
    <property type="evidence" value="ECO:0007669"/>
    <property type="project" value="InterPro"/>
</dbReference>
<keyword evidence="3" id="KW-0472">Membrane</keyword>
<dbReference type="Pfam" id="PF07714">
    <property type="entry name" value="PK_Tyr_Ser-Thr"/>
    <property type="match status" value="1"/>
</dbReference>
<evidence type="ECO:0000256" key="1">
    <source>
        <dbReference type="ARBA" id="ARBA00022741"/>
    </source>
</evidence>
<dbReference type="Gene3D" id="3.30.200.20">
    <property type="entry name" value="Phosphorylase Kinase, domain 1"/>
    <property type="match status" value="1"/>
</dbReference>
<dbReference type="GO" id="GO:0005886">
    <property type="term" value="C:plasma membrane"/>
    <property type="evidence" value="ECO:0007669"/>
    <property type="project" value="TreeGrafter"/>
</dbReference>
<reference evidence="5 6" key="1">
    <citation type="journal article" date="2018" name="Science">
        <title>The opium poppy genome and morphinan production.</title>
        <authorList>
            <person name="Guo L."/>
            <person name="Winzer T."/>
            <person name="Yang X."/>
            <person name="Li Y."/>
            <person name="Ning Z."/>
            <person name="He Z."/>
            <person name="Teodor R."/>
            <person name="Lu Y."/>
            <person name="Bowser T.A."/>
            <person name="Graham I.A."/>
            <person name="Ye K."/>
        </authorList>
    </citation>
    <scope>NUCLEOTIDE SEQUENCE [LARGE SCALE GENOMIC DNA]</scope>
    <source>
        <strain evidence="6">cv. HN1</strain>
        <tissue evidence="5">Leaves</tissue>
    </source>
</reference>
<dbReference type="Gene3D" id="1.10.510.10">
    <property type="entry name" value="Transferase(Phosphotransferase) domain 1"/>
    <property type="match status" value="1"/>
</dbReference>
<name>A0A4Y7IPS0_PAPSO</name>
<evidence type="ECO:0000259" key="4">
    <source>
        <dbReference type="PROSITE" id="PS50011"/>
    </source>
</evidence>
<feature type="domain" description="Protein kinase" evidence="4">
    <location>
        <begin position="64"/>
        <end position="335"/>
    </location>
</feature>
<dbReference type="InterPro" id="IPR000719">
    <property type="entry name" value="Prot_kinase_dom"/>
</dbReference>
<dbReference type="PROSITE" id="PS50011">
    <property type="entry name" value="PROTEIN_KINASE_DOM"/>
    <property type="match status" value="1"/>
</dbReference>
<dbReference type="PANTHER" id="PTHR27001">
    <property type="entry name" value="OS01G0253100 PROTEIN"/>
    <property type="match status" value="1"/>
</dbReference>
<keyword evidence="1" id="KW-0547">Nucleotide-binding</keyword>
<protein>
    <recommendedName>
        <fullName evidence="4">Protein kinase domain-containing protein</fullName>
    </recommendedName>
</protein>
<dbReference type="Gramene" id="RZC50884">
    <property type="protein sequence ID" value="RZC50884"/>
    <property type="gene ID" value="C5167_019312"/>
</dbReference>
<dbReference type="SUPFAM" id="SSF56112">
    <property type="entry name" value="Protein kinase-like (PK-like)"/>
    <property type="match status" value="1"/>
</dbReference>
<dbReference type="Proteomes" id="UP000316621">
    <property type="component" value="Chromosome 2"/>
</dbReference>
<dbReference type="InterPro" id="IPR011009">
    <property type="entry name" value="Kinase-like_dom_sf"/>
</dbReference>
<dbReference type="AlphaFoldDB" id="A0A4Y7IPS0"/>
<keyword evidence="2" id="KW-0067">ATP-binding</keyword>
<dbReference type="OrthoDB" id="4062651at2759"/>
<gene>
    <name evidence="5" type="ORF">C5167_019312</name>
</gene>
<dbReference type="FunFam" id="3.30.200.20:FF:000638">
    <property type="entry name" value="serine/threonine-protein kinase-like protein ACR4"/>
    <property type="match status" value="1"/>
</dbReference>
<dbReference type="PANTHER" id="PTHR27001:SF39">
    <property type="entry name" value="PROTEIN KINASE SUPERFAMILY PROTEIN"/>
    <property type="match status" value="1"/>
</dbReference>